<dbReference type="CDD" id="cd02803">
    <property type="entry name" value="OYE_like_FMN_family"/>
    <property type="match status" value="1"/>
</dbReference>
<dbReference type="Gene3D" id="3.40.50.720">
    <property type="entry name" value="NAD(P)-binding Rossmann-like Domain"/>
    <property type="match status" value="1"/>
</dbReference>
<evidence type="ECO:0000256" key="5">
    <source>
        <dbReference type="ARBA" id="ARBA00022643"/>
    </source>
</evidence>
<dbReference type="InterPro" id="IPR036188">
    <property type="entry name" value="FAD/NAD-bd_sf"/>
</dbReference>
<dbReference type="SUPFAM" id="SSF51905">
    <property type="entry name" value="FAD/NAD(P)-binding domain"/>
    <property type="match status" value="1"/>
</dbReference>
<dbReference type="AlphaFoldDB" id="A0A4R6M0E8"/>
<comment type="similarity">
    <text evidence="3">In the N-terminal section; belongs to the NADH:flavin oxidoreductase/NADH oxidase family.</text>
</comment>
<dbReference type="Gene3D" id="3.20.20.70">
    <property type="entry name" value="Aldolase class I"/>
    <property type="match status" value="1"/>
</dbReference>
<dbReference type="GO" id="GO:0051536">
    <property type="term" value="F:iron-sulfur cluster binding"/>
    <property type="evidence" value="ECO:0007669"/>
    <property type="project" value="UniProtKB-KW"/>
</dbReference>
<evidence type="ECO:0000256" key="6">
    <source>
        <dbReference type="ARBA" id="ARBA00022723"/>
    </source>
</evidence>
<evidence type="ECO:0000256" key="1">
    <source>
        <dbReference type="ARBA" id="ARBA00001917"/>
    </source>
</evidence>
<dbReference type="Proteomes" id="UP000295064">
    <property type="component" value="Unassembled WGS sequence"/>
</dbReference>
<keyword evidence="7" id="KW-0560">Oxidoreductase</keyword>
<evidence type="ECO:0000259" key="10">
    <source>
        <dbReference type="Pfam" id="PF00724"/>
    </source>
</evidence>
<feature type="domain" description="FAD/NAD(P)-binding" evidence="11">
    <location>
        <begin position="384"/>
        <end position="613"/>
    </location>
</feature>
<keyword evidence="8" id="KW-0408">Iron</keyword>
<evidence type="ECO:0000256" key="4">
    <source>
        <dbReference type="ARBA" id="ARBA00022630"/>
    </source>
</evidence>
<reference evidence="12 13" key="1">
    <citation type="submission" date="2019-03" db="EMBL/GenBank/DDBJ databases">
        <title>Subsurface microbial communities from deep shales in Ohio and West Virginia, USA.</title>
        <authorList>
            <person name="Wrighton K."/>
        </authorList>
    </citation>
    <scope>NUCLEOTIDE SEQUENCE [LARGE SCALE GENOMIC DNA]</scope>
    <source>
        <strain evidence="12 13">MA284_T2</strain>
    </source>
</reference>
<evidence type="ECO:0000313" key="13">
    <source>
        <dbReference type="Proteomes" id="UP000295064"/>
    </source>
</evidence>
<dbReference type="InterPro" id="IPR023753">
    <property type="entry name" value="FAD/NAD-binding_dom"/>
</dbReference>
<dbReference type="Gene3D" id="3.50.50.60">
    <property type="entry name" value="FAD/NAD(P)-binding domain"/>
    <property type="match status" value="1"/>
</dbReference>
<accession>A0A4R6M0E8</accession>
<evidence type="ECO:0000259" key="11">
    <source>
        <dbReference type="Pfam" id="PF07992"/>
    </source>
</evidence>
<feature type="domain" description="NADH:flavin oxidoreductase/NADH oxidase N-terminal" evidence="10">
    <location>
        <begin position="6"/>
        <end position="336"/>
    </location>
</feature>
<dbReference type="EMBL" id="SNWX01000002">
    <property type="protein sequence ID" value="TDO94641.1"/>
    <property type="molecule type" value="Genomic_DNA"/>
</dbReference>
<comment type="caution">
    <text evidence="12">The sequence shown here is derived from an EMBL/GenBank/DDBJ whole genome shotgun (WGS) entry which is preliminary data.</text>
</comment>
<dbReference type="PANTHER" id="PTHR42917">
    <property type="entry name" value="2,4-DIENOYL-COA REDUCTASE"/>
    <property type="match status" value="1"/>
</dbReference>
<dbReference type="OrthoDB" id="9772736at2"/>
<keyword evidence="6" id="KW-0479">Metal-binding</keyword>
<keyword evidence="4" id="KW-0285">Flavoprotein</keyword>
<dbReference type="Pfam" id="PF00724">
    <property type="entry name" value="Oxidored_FMN"/>
    <property type="match status" value="1"/>
</dbReference>
<keyword evidence="5" id="KW-0288">FMN</keyword>
<dbReference type="PRINTS" id="PR00469">
    <property type="entry name" value="PNDRDTASEII"/>
</dbReference>
<comment type="cofactor">
    <cofactor evidence="2">
        <name>[4Fe-4S] cluster</name>
        <dbReference type="ChEBI" id="CHEBI:49883"/>
    </cofactor>
</comment>
<name>A0A4R6M0E8_9FIRM</name>
<protein>
    <submittedName>
        <fullName evidence="12">2,4-dienoyl-CoA reductase-like NADH-dependent reductase (Old Yellow Enzyme family)</fullName>
    </submittedName>
</protein>
<dbReference type="PANTHER" id="PTHR42917:SF2">
    <property type="entry name" value="2,4-DIENOYL-COA REDUCTASE [(2E)-ENOYL-COA-PRODUCING]"/>
    <property type="match status" value="1"/>
</dbReference>
<dbReference type="RefSeq" id="WP_133513740.1">
    <property type="nucleotide sequence ID" value="NZ_SNWX01000002.1"/>
</dbReference>
<sequence length="647" mass="70949">MNYDVLFSPFKIGNMEVKNRIVMSPMGTNSARIDGTIADDEIDYFEARAKGGTGMIIMGCQFISKEMAQGSLEGVLEKSHVIPQLTTLCEAVHRYDCKITAQLSCGTGRNDFPNMHGEPPMSASAIPSTFNPDVDCRPMSYDDIQEMMDKFAHSAKIVKDAGFDAIEIHGHAGYLIDQFMSPVWNKRTDEYGGSPEKRARFPREIISSIREAVGEEMPILFRISLDHRFEGGRTLEESMKLIKLLEAEGIDAIDIDAGCYETIDYIFPPAYLGDACMDYVCEPARGAVDIPILNSGNHTPETAVNLLESGNADFVMFGRPLIAEPELANKLAENKREEVRPCIRCNQECIGRIAGRLTKLSCAVNPQACEEKRFEIKKTDAPQNVVIVGAGPAGLEAARTAALSGHQVNIYEKEDQIGGQLAAAATPEFKKQLKELIDWYELQLEQLDIKLNLNNEITSDSPILSKADKIIVAAGAVPITVEIDGIENQNVINVLTAHQDKRQIKGENIVICGGGLSGCDNALELAAEENKNVTIVEMQSELAPEMLFINKASLMRKLAENNVKISTDTRVMAFSENQVKIEKADGSIDKIKADTIITAFGMKSNNKLADKIKDKFNLKTRVIGDNNQVAKVGGAIRDGFYAGSSIV</sequence>
<comment type="cofactor">
    <cofactor evidence="1">
        <name>FMN</name>
        <dbReference type="ChEBI" id="CHEBI:58210"/>
    </cofactor>
</comment>
<dbReference type="InterPro" id="IPR051793">
    <property type="entry name" value="NADH:flavin_oxidoreductase"/>
</dbReference>
<dbReference type="PRINTS" id="PR00368">
    <property type="entry name" value="FADPNR"/>
</dbReference>
<evidence type="ECO:0000256" key="8">
    <source>
        <dbReference type="ARBA" id="ARBA00023004"/>
    </source>
</evidence>
<evidence type="ECO:0000313" key="12">
    <source>
        <dbReference type="EMBL" id="TDO94641.1"/>
    </source>
</evidence>
<dbReference type="SUPFAM" id="SSF51395">
    <property type="entry name" value="FMN-linked oxidoreductases"/>
    <property type="match status" value="1"/>
</dbReference>
<dbReference type="GO" id="GO:0046872">
    <property type="term" value="F:metal ion binding"/>
    <property type="evidence" value="ECO:0007669"/>
    <property type="project" value="UniProtKB-KW"/>
</dbReference>
<evidence type="ECO:0000256" key="2">
    <source>
        <dbReference type="ARBA" id="ARBA00001966"/>
    </source>
</evidence>
<proteinExistence type="inferred from homology"/>
<dbReference type="GO" id="GO:0010181">
    <property type="term" value="F:FMN binding"/>
    <property type="evidence" value="ECO:0007669"/>
    <property type="project" value="InterPro"/>
</dbReference>
<evidence type="ECO:0000256" key="7">
    <source>
        <dbReference type="ARBA" id="ARBA00023002"/>
    </source>
</evidence>
<dbReference type="GO" id="GO:0016491">
    <property type="term" value="F:oxidoreductase activity"/>
    <property type="evidence" value="ECO:0007669"/>
    <property type="project" value="UniProtKB-KW"/>
</dbReference>
<organism evidence="12 13">
    <name type="scientific">Halanaerobium saccharolyticum</name>
    <dbReference type="NCBI Taxonomy" id="43595"/>
    <lineage>
        <taxon>Bacteria</taxon>
        <taxon>Bacillati</taxon>
        <taxon>Bacillota</taxon>
        <taxon>Clostridia</taxon>
        <taxon>Halanaerobiales</taxon>
        <taxon>Halanaerobiaceae</taxon>
        <taxon>Halanaerobium</taxon>
    </lineage>
</organism>
<evidence type="ECO:0000256" key="9">
    <source>
        <dbReference type="ARBA" id="ARBA00023014"/>
    </source>
</evidence>
<evidence type="ECO:0000256" key="3">
    <source>
        <dbReference type="ARBA" id="ARBA00011048"/>
    </source>
</evidence>
<dbReference type="InterPro" id="IPR001155">
    <property type="entry name" value="OxRdtase_FMN_N"/>
</dbReference>
<dbReference type="Pfam" id="PF07992">
    <property type="entry name" value="Pyr_redox_2"/>
    <property type="match status" value="1"/>
</dbReference>
<gene>
    <name evidence="12" type="ORF">DFR79_10215</name>
</gene>
<keyword evidence="9" id="KW-0411">Iron-sulfur</keyword>
<dbReference type="InterPro" id="IPR013785">
    <property type="entry name" value="Aldolase_TIM"/>
</dbReference>